<evidence type="ECO:0000259" key="2">
    <source>
        <dbReference type="Pfam" id="PF03184"/>
    </source>
</evidence>
<dbReference type="OrthoDB" id="6436938at2759"/>
<protein>
    <submittedName>
        <fullName evidence="3">Jerky-like</fullName>
    </submittedName>
</protein>
<dbReference type="InterPro" id="IPR004875">
    <property type="entry name" value="DDE_SF_endonuclease_dom"/>
</dbReference>
<reference evidence="3 4" key="1">
    <citation type="journal article" date="2019" name="Sci. Rep.">
        <title>Orb-weaving spider Araneus ventricosus genome elucidates the spidroin gene catalogue.</title>
        <authorList>
            <person name="Kono N."/>
            <person name="Nakamura H."/>
            <person name="Ohtoshi R."/>
            <person name="Moran D.A.P."/>
            <person name="Shinohara A."/>
            <person name="Yoshida Y."/>
            <person name="Fujiwara M."/>
            <person name="Mori M."/>
            <person name="Tomita M."/>
            <person name="Arakawa K."/>
        </authorList>
    </citation>
    <scope>NUCLEOTIDE SEQUENCE [LARGE SCALE GENOMIC DNA]</scope>
</reference>
<dbReference type="InterPro" id="IPR050863">
    <property type="entry name" value="CenT-Element_Derived"/>
</dbReference>
<dbReference type="EMBL" id="BGPR01004847">
    <property type="protein sequence ID" value="GBN03992.1"/>
    <property type="molecule type" value="Genomic_DNA"/>
</dbReference>
<feature type="domain" description="DDE-1" evidence="2">
    <location>
        <begin position="21"/>
        <end position="198"/>
    </location>
</feature>
<dbReference type="InterPro" id="IPR036397">
    <property type="entry name" value="RNaseH_sf"/>
</dbReference>
<gene>
    <name evidence="3" type="primary">Jrkl_2</name>
    <name evidence="3" type="ORF">AVEN_177854_1</name>
</gene>
<name>A0A4Y2KP87_ARAVE</name>
<dbReference type="AlphaFoldDB" id="A0A4Y2KP87"/>
<dbReference type="PANTHER" id="PTHR19303">
    <property type="entry name" value="TRANSPOSON"/>
    <property type="match status" value="1"/>
</dbReference>
<organism evidence="3 4">
    <name type="scientific">Araneus ventricosus</name>
    <name type="common">Orbweaver spider</name>
    <name type="synonym">Epeira ventricosa</name>
    <dbReference type="NCBI Taxonomy" id="182803"/>
    <lineage>
        <taxon>Eukaryota</taxon>
        <taxon>Metazoa</taxon>
        <taxon>Ecdysozoa</taxon>
        <taxon>Arthropoda</taxon>
        <taxon>Chelicerata</taxon>
        <taxon>Arachnida</taxon>
        <taxon>Araneae</taxon>
        <taxon>Araneomorphae</taxon>
        <taxon>Entelegynae</taxon>
        <taxon>Araneoidea</taxon>
        <taxon>Araneidae</taxon>
        <taxon>Araneus</taxon>
    </lineage>
</organism>
<keyword evidence="4" id="KW-1185">Reference proteome</keyword>
<dbReference type="Proteomes" id="UP000499080">
    <property type="component" value="Unassembled WGS sequence"/>
</dbReference>
<dbReference type="Gene3D" id="3.30.420.10">
    <property type="entry name" value="Ribonuclease H-like superfamily/Ribonuclease H"/>
    <property type="match status" value="1"/>
</dbReference>
<dbReference type="Pfam" id="PF03184">
    <property type="entry name" value="DDE_1"/>
    <property type="match status" value="1"/>
</dbReference>
<feature type="region of interest" description="Disordered" evidence="1">
    <location>
        <begin position="268"/>
        <end position="289"/>
    </location>
</feature>
<evidence type="ECO:0000256" key="1">
    <source>
        <dbReference type="SAM" id="MobiDB-lite"/>
    </source>
</evidence>
<evidence type="ECO:0000313" key="3">
    <source>
        <dbReference type="EMBL" id="GBN03992.1"/>
    </source>
</evidence>
<proteinExistence type="predicted"/>
<dbReference type="PANTHER" id="PTHR19303:SF16">
    <property type="entry name" value="JERKY PROTEIN HOMOLOG-LIKE"/>
    <property type="match status" value="1"/>
</dbReference>
<evidence type="ECO:0000313" key="4">
    <source>
        <dbReference type="Proteomes" id="UP000499080"/>
    </source>
</evidence>
<sequence length="289" mass="32876">MPSKSLTSKEEASAPGYKKSKDRVSLLVCVNASGTDKLPLLLIGKSKKPRSFKNIIVNSLPVKYRNQKSAWMNSEIFEKWFHDGFVPHVKQHLAHLNLPPKAVLLIGNAPCHAEEKMLTSGEIRAIFLPSNVTSLIQPMDQRVIEAMKRHYKKKLITHILKCEENLNGALKKINVKDIIYMVAQAWQLVKAATIRKSFHKIIVQKRREDESQQTENPPTDGELFEIINGIEGCEEVLDEDIFNWLEIENQHPSFQILNDEEVIQAVDPSSDINDADNEDQDFEDLRGCP</sequence>
<comment type="caution">
    <text evidence="3">The sequence shown here is derived from an EMBL/GenBank/DDBJ whole genome shotgun (WGS) entry which is preliminary data.</text>
</comment>
<dbReference type="GO" id="GO:0003677">
    <property type="term" value="F:DNA binding"/>
    <property type="evidence" value="ECO:0007669"/>
    <property type="project" value="TreeGrafter"/>
</dbReference>
<feature type="compositionally biased region" description="Acidic residues" evidence="1">
    <location>
        <begin position="273"/>
        <end position="282"/>
    </location>
</feature>
<accession>A0A4Y2KP87</accession>
<dbReference type="GO" id="GO:0005634">
    <property type="term" value="C:nucleus"/>
    <property type="evidence" value="ECO:0007669"/>
    <property type="project" value="TreeGrafter"/>
</dbReference>